<keyword evidence="3" id="KW-1185">Reference proteome</keyword>
<gene>
    <name evidence="2" type="ORF">PACLA_8A040280</name>
</gene>
<dbReference type="AlphaFoldDB" id="A0A7D9K8W6"/>
<feature type="compositionally biased region" description="Basic residues" evidence="1">
    <location>
        <begin position="55"/>
        <end position="69"/>
    </location>
</feature>
<reference evidence="2" key="1">
    <citation type="submission" date="2020-04" db="EMBL/GenBank/DDBJ databases">
        <authorList>
            <person name="Alioto T."/>
            <person name="Alioto T."/>
            <person name="Gomez Garrido J."/>
        </authorList>
    </citation>
    <scope>NUCLEOTIDE SEQUENCE</scope>
    <source>
        <strain evidence="2">A484AB</strain>
    </source>
</reference>
<sequence>MATDNTEQIVSQLAQTLVDLSQTMSHMAMMLGDLWQKSQDTNVPLQQPDVEEPQHRRRGKKRRSKTSSS</sequence>
<feature type="non-terminal residue" evidence="2">
    <location>
        <position position="69"/>
    </location>
</feature>
<dbReference type="EMBL" id="CACRXK020030697">
    <property type="protein sequence ID" value="CAB4042731.1"/>
    <property type="molecule type" value="Genomic_DNA"/>
</dbReference>
<evidence type="ECO:0000313" key="2">
    <source>
        <dbReference type="EMBL" id="CAB4042731.1"/>
    </source>
</evidence>
<evidence type="ECO:0000256" key="1">
    <source>
        <dbReference type="SAM" id="MobiDB-lite"/>
    </source>
</evidence>
<protein>
    <submittedName>
        <fullName evidence="2">Uncharacterized protein</fullName>
    </submittedName>
</protein>
<name>A0A7D9K8W6_PARCT</name>
<feature type="region of interest" description="Disordered" evidence="1">
    <location>
        <begin position="39"/>
        <end position="69"/>
    </location>
</feature>
<dbReference type="Proteomes" id="UP001152795">
    <property type="component" value="Unassembled WGS sequence"/>
</dbReference>
<proteinExistence type="predicted"/>
<accession>A0A7D9K8W6</accession>
<evidence type="ECO:0000313" key="3">
    <source>
        <dbReference type="Proteomes" id="UP001152795"/>
    </source>
</evidence>
<comment type="caution">
    <text evidence="2">The sequence shown here is derived from an EMBL/GenBank/DDBJ whole genome shotgun (WGS) entry which is preliminary data.</text>
</comment>
<organism evidence="2 3">
    <name type="scientific">Paramuricea clavata</name>
    <name type="common">Red gorgonian</name>
    <name type="synonym">Violescent sea-whip</name>
    <dbReference type="NCBI Taxonomy" id="317549"/>
    <lineage>
        <taxon>Eukaryota</taxon>
        <taxon>Metazoa</taxon>
        <taxon>Cnidaria</taxon>
        <taxon>Anthozoa</taxon>
        <taxon>Octocorallia</taxon>
        <taxon>Malacalcyonacea</taxon>
        <taxon>Plexauridae</taxon>
        <taxon>Paramuricea</taxon>
    </lineage>
</organism>